<sequence>MTEQSATDRHNYLATEFGLAIVLAARGRHPQAEAEARDCLTVRRDELGRDHPHTLATQDCLARIIAVQNRKTRR</sequence>
<dbReference type="RefSeq" id="WP_192759680.1">
    <property type="nucleotide sequence ID" value="NZ_JADBDZ010000001.1"/>
</dbReference>
<comment type="caution">
    <text evidence="1">The sequence shown here is derived from an EMBL/GenBank/DDBJ whole genome shotgun (WGS) entry which is preliminary data.</text>
</comment>
<evidence type="ECO:0008006" key="3">
    <source>
        <dbReference type="Google" id="ProtNLM"/>
    </source>
</evidence>
<dbReference type="Gene3D" id="1.25.40.10">
    <property type="entry name" value="Tetratricopeptide repeat domain"/>
    <property type="match status" value="1"/>
</dbReference>
<gene>
    <name evidence="1" type="ORF">H4W34_002907</name>
</gene>
<organism evidence="1 2">
    <name type="scientific">Actinomadura algeriensis</name>
    <dbReference type="NCBI Taxonomy" id="1679523"/>
    <lineage>
        <taxon>Bacteria</taxon>
        <taxon>Bacillati</taxon>
        <taxon>Actinomycetota</taxon>
        <taxon>Actinomycetes</taxon>
        <taxon>Streptosporangiales</taxon>
        <taxon>Thermomonosporaceae</taxon>
        <taxon>Actinomadura</taxon>
    </lineage>
</organism>
<keyword evidence="2" id="KW-1185">Reference proteome</keyword>
<protein>
    <recommendedName>
        <fullName evidence="3">Tetratricopeptide repeat protein</fullName>
    </recommendedName>
</protein>
<reference evidence="1 2" key="1">
    <citation type="submission" date="2020-10" db="EMBL/GenBank/DDBJ databases">
        <title>Sequencing the genomes of 1000 actinobacteria strains.</title>
        <authorList>
            <person name="Klenk H.-P."/>
        </authorList>
    </citation>
    <scope>NUCLEOTIDE SEQUENCE [LARGE SCALE GENOMIC DNA]</scope>
    <source>
        <strain evidence="1 2">DSM 46744</strain>
    </source>
</reference>
<dbReference type="Pfam" id="PF13374">
    <property type="entry name" value="TPR_10"/>
    <property type="match status" value="1"/>
</dbReference>
<proteinExistence type="predicted"/>
<dbReference type="InterPro" id="IPR011990">
    <property type="entry name" value="TPR-like_helical_dom_sf"/>
</dbReference>
<dbReference type="Proteomes" id="UP000627838">
    <property type="component" value="Unassembled WGS sequence"/>
</dbReference>
<name>A0ABR9JR69_9ACTN</name>
<evidence type="ECO:0000313" key="1">
    <source>
        <dbReference type="EMBL" id="MBE1533074.1"/>
    </source>
</evidence>
<accession>A0ABR9JR69</accession>
<evidence type="ECO:0000313" key="2">
    <source>
        <dbReference type="Proteomes" id="UP000627838"/>
    </source>
</evidence>
<dbReference type="EMBL" id="JADBDZ010000001">
    <property type="protein sequence ID" value="MBE1533074.1"/>
    <property type="molecule type" value="Genomic_DNA"/>
</dbReference>